<feature type="region of interest" description="Disordered" evidence="3">
    <location>
        <begin position="208"/>
        <end position="269"/>
    </location>
</feature>
<accession>A0A919GSG7</accession>
<dbReference type="InterPro" id="IPR016032">
    <property type="entry name" value="Sig_transdc_resp-reg_C-effctor"/>
</dbReference>
<comment type="caution">
    <text evidence="5">The sequence shown here is derived from an EMBL/GenBank/DDBJ whole genome shotgun (WGS) entry which is preliminary data.</text>
</comment>
<dbReference type="InterPro" id="IPR036388">
    <property type="entry name" value="WH-like_DNA-bd_sf"/>
</dbReference>
<evidence type="ECO:0000256" key="3">
    <source>
        <dbReference type="SAM" id="MobiDB-lite"/>
    </source>
</evidence>
<evidence type="ECO:0000256" key="2">
    <source>
        <dbReference type="ARBA" id="ARBA00022840"/>
    </source>
</evidence>
<dbReference type="Pfam" id="PF00196">
    <property type="entry name" value="GerE"/>
    <property type="match status" value="1"/>
</dbReference>
<feature type="domain" description="HTH luxR-type" evidence="4">
    <location>
        <begin position="916"/>
        <end position="981"/>
    </location>
</feature>
<dbReference type="GO" id="GO:0004016">
    <property type="term" value="F:adenylate cyclase activity"/>
    <property type="evidence" value="ECO:0007669"/>
    <property type="project" value="TreeGrafter"/>
</dbReference>
<evidence type="ECO:0000259" key="4">
    <source>
        <dbReference type="PROSITE" id="PS50043"/>
    </source>
</evidence>
<organism evidence="5 6">
    <name type="scientific">Streptomyces xanthophaeus</name>
    <dbReference type="NCBI Taxonomy" id="67385"/>
    <lineage>
        <taxon>Bacteria</taxon>
        <taxon>Bacillati</taxon>
        <taxon>Actinomycetota</taxon>
        <taxon>Actinomycetes</taxon>
        <taxon>Kitasatosporales</taxon>
        <taxon>Streptomycetaceae</taxon>
        <taxon>Streptomyces</taxon>
    </lineage>
</organism>
<keyword evidence="6" id="KW-1185">Reference proteome</keyword>
<dbReference type="GO" id="GO:0005524">
    <property type="term" value="F:ATP binding"/>
    <property type="evidence" value="ECO:0007669"/>
    <property type="project" value="UniProtKB-KW"/>
</dbReference>
<evidence type="ECO:0000313" key="5">
    <source>
        <dbReference type="EMBL" id="GHI83341.1"/>
    </source>
</evidence>
<dbReference type="PANTHER" id="PTHR16305:SF35">
    <property type="entry name" value="TRANSCRIPTIONAL ACTIVATOR DOMAIN"/>
    <property type="match status" value="1"/>
</dbReference>
<feature type="region of interest" description="Disordered" evidence="3">
    <location>
        <begin position="851"/>
        <end position="894"/>
    </location>
</feature>
<protein>
    <recommendedName>
        <fullName evidence="4">HTH luxR-type domain-containing protein</fullName>
    </recommendedName>
</protein>
<gene>
    <name evidence="5" type="ORF">Sxan_07050</name>
</gene>
<evidence type="ECO:0000256" key="1">
    <source>
        <dbReference type="ARBA" id="ARBA00022741"/>
    </source>
</evidence>
<dbReference type="GO" id="GO:0006355">
    <property type="term" value="P:regulation of DNA-templated transcription"/>
    <property type="evidence" value="ECO:0007669"/>
    <property type="project" value="InterPro"/>
</dbReference>
<dbReference type="GO" id="GO:0005737">
    <property type="term" value="C:cytoplasm"/>
    <property type="evidence" value="ECO:0007669"/>
    <property type="project" value="TreeGrafter"/>
</dbReference>
<dbReference type="Gene3D" id="1.10.10.10">
    <property type="entry name" value="Winged helix-like DNA-binding domain superfamily/Winged helix DNA-binding domain"/>
    <property type="match status" value="1"/>
</dbReference>
<dbReference type="PANTHER" id="PTHR16305">
    <property type="entry name" value="TESTICULAR SOLUBLE ADENYLYL CYCLASE"/>
    <property type="match status" value="1"/>
</dbReference>
<dbReference type="AlphaFoldDB" id="A0A919GSG7"/>
<feature type="compositionally biased region" description="Basic and acidic residues" evidence="3">
    <location>
        <begin position="220"/>
        <end position="240"/>
    </location>
</feature>
<dbReference type="InterPro" id="IPR000792">
    <property type="entry name" value="Tscrpt_reg_LuxR_C"/>
</dbReference>
<feature type="compositionally biased region" description="Low complexity" evidence="3">
    <location>
        <begin position="253"/>
        <end position="266"/>
    </location>
</feature>
<dbReference type="GO" id="GO:0003677">
    <property type="term" value="F:DNA binding"/>
    <property type="evidence" value="ECO:0007669"/>
    <property type="project" value="InterPro"/>
</dbReference>
<dbReference type="EMBL" id="BNEE01000004">
    <property type="protein sequence ID" value="GHI83341.1"/>
    <property type="molecule type" value="Genomic_DNA"/>
</dbReference>
<dbReference type="SUPFAM" id="SSF46894">
    <property type="entry name" value="C-terminal effector domain of the bipartite response regulators"/>
    <property type="match status" value="1"/>
</dbReference>
<evidence type="ECO:0000313" key="6">
    <source>
        <dbReference type="Proteomes" id="UP000600026"/>
    </source>
</evidence>
<dbReference type="PROSITE" id="PS50043">
    <property type="entry name" value="HTH_LUXR_2"/>
    <property type="match status" value="1"/>
</dbReference>
<sequence>MFRAAATALARARAGTGSWLMLAAPPGRGRTAVLDAVVRRAADDDGMRVLSARCAPEETGFPFALVRQVFPAADGIPFGEPGAEQEQQVFHQLLDLLARTAEAGPVLLAVDDLHCADPVSRRWTGYLARRIAGLPVLLLVTECREHADVTWLPRTTGACHPLPPLGPDAVTRLARDRGLAPEQRALCRDATGGNPALVQALLADLADPADPAGRAGPADAADRPDLAGLADRPHLADRPGRPHLPGVVGPVEAAPADPARPALPDPGSAPLTHYRAAVARWVRDRADAGTRHILLALAATAQCSPATATATGPALLAESLALCPARHTAAPAASRLARMLSHPLALRAVLDAADPAELAALHTHAARLLHDRGAPAATVAARLLRLDRPREPWMVRCLEDAADDAVRAGHTEAAAALLRHALRAEPPLPEDRCADLTLRLGSLEFPHSAEAGIRRLRTGLDLHPDHQERAAAAPALGAALAASGRTDSALSVLHRASSGTDDDELVHVLRTVTALISSHDAVAWRHAVAGLRALAPTAPAAVEPLVCALITEYETGAGVLSAAEVLARIRPRLAAAPVHPRLRTAWLGSAATLLQWADQLEDVRTLAGQGLPAPPAPPDLTDAGLQCLLSARAEAALWAGDFRRVVAENTLLAHTCTGRGIRAPHLVSMVALARYELGLRDQAWQLLSVPDLSTADSSWEWNELRYARALLHGIEGRWQAALDDHLACGTGQSARDFVSPVATPWRSGAALALVRLGRAARARELAEEELCHARRWGTPRTVGRALRAHAAAVGGRRGLDSLVEAAALLEGAPAPVERIETLIDLGRARIEAGFGRRGRDDLRRADAEAARLLSPPDDGGSHATPEDGPDGPDSPDSPHGSPAGGHGPSAAPPTGRLLRATQAALRAANARTTTRARTGPSALTGAERRVVDLAALGHTNAQIGEALHLTRRTVESHLTSAYRKLKVTRRTQLAVGLAAPDASGETPRD</sequence>
<feature type="compositionally biased region" description="Low complexity" evidence="3">
    <location>
        <begin position="208"/>
        <end position="219"/>
    </location>
</feature>
<dbReference type="CDD" id="cd06170">
    <property type="entry name" value="LuxR_C_like"/>
    <property type="match status" value="1"/>
</dbReference>
<dbReference type="Proteomes" id="UP000600026">
    <property type="component" value="Unassembled WGS sequence"/>
</dbReference>
<keyword evidence="2" id="KW-0067">ATP-binding</keyword>
<dbReference type="InterPro" id="IPR041664">
    <property type="entry name" value="AAA_16"/>
</dbReference>
<reference evidence="5" key="1">
    <citation type="submission" date="2020-09" db="EMBL/GenBank/DDBJ databases">
        <title>Whole genome shotgun sequence of Streptomyces xanthophaeus NBRC 12829.</title>
        <authorList>
            <person name="Komaki H."/>
            <person name="Tamura T."/>
        </authorList>
    </citation>
    <scope>NUCLEOTIDE SEQUENCE</scope>
    <source>
        <strain evidence="5">NBRC 12829</strain>
    </source>
</reference>
<proteinExistence type="predicted"/>
<name>A0A919GSG7_9ACTN</name>
<dbReference type="PROSITE" id="PS00622">
    <property type="entry name" value="HTH_LUXR_1"/>
    <property type="match status" value="1"/>
</dbReference>
<dbReference type="Pfam" id="PF13191">
    <property type="entry name" value="AAA_16"/>
    <property type="match status" value="1"/>
</dbReference>
<dbReference type="PRINTS" id="PR00038">
    <property type="entry name" value="HTHLUXR"/>
</dbReference>
<keyword evidence="1" id="KW-0547">Nucleotide-binding</keyword>
<dbReference type="SMART" id="SM00421">
    <property type="entry name" value="HTH_LUXR"/>
    <property type="match status" value="1"/>
</dbReference>